<dbReference type="Pfam" id="PF06035">
    <property type="entry name" value="Peptidase_C93"/>
    <property type="match status" value="1"/>
</dbReference>
<sequence>MVAAAILVTGVASAQDLRTAALPADPAEAFASVAGKTTAPMGWVGFCKENPADCDVTALEAREVRLTPAVWRLLVAVNTKVNRSITPETDEDHWGIAERWNYPDDGRGDCEDFALVKRRALMEAGLPRQALLMTVVRDNMGEGHAVLTVVTNRGELILDNKRSRILSWDKTGFAFIKRQSAESPNTWVSLGEPMPATATAAH</sequence>
<gene>
    <name evidence="1" type="ORF">GCM10010994_32640</name>
</gene>
<reference evidence="1" key="2">
    <citation type="submission" date="2020-09" db="EMBL/GenBank/DDBJ databases">
        <authorList>
            <person name="Sun Q."/>
            <person name="Zhou Y."/>
        </authorList>
    </citation>
    <scope>NUCLEOTIDE SEQUENCE</scope>
    <source>
        <strain evidence="1">CGMCC 1.12919</strain>
    </source>
</reference>
<organism evidence="1 2">
    <name type="scientific">Chelatococcus reniformis</name>
    <dbReference type="NCBI Taxonomy" id="1494448"/>
    <lineage>
        <taxon>Bacteria</taxon>
        <taxon>Pseudomonadati</taxon>
        <taxon>Pseudomonadota</taxon>
        <taxon>Alphaproteobacteria</taxon>
        <taxon>Hyphomicrobiales</taxon>
        <taxon>Chelatococcaceae</taxon>
        <taxon>Chelatococcus</taxon>
    </lineage>
</organism>
<dbReference type="EMBL" id="BMGG01000005">
    <property type="protein sequence ID" value="GGC71625.1"/>
    <property type="molecule type" value="Genomic_DNA"/>
</dbReference>
<dbReference type="PANTHER" id="PTHR39327">
    <property type="match status" value="1"/>
</dbReference>
<keyword evidence="2" id="KW-1185">Reference proteome</keyword>
<reference evidence="1" key="1">
    <citation type="journal article" date="2014" name="Int. J. Syst. Evol. Microbiol.">
        <title>Complete genome sequence of Corynebacterium casei LMG S-19264T (=DSM 44701T), isolated from a smear-ripened cheese.</title>
        <authorList>
            <consortium name="US DOE Joint Genome Institute (JGI-PGF)"/>
            <person name="Walter F."/>
            <person name="Albersmeier A."/>
            <person name="Kalinowski J."/>
            <person name="Ruckert C."/>
        </authorList>
    </citation>
    <scope>NUCLEOTIDE SEQUENCE</scope>
    <source>
        <strain evidence="1">CGMCC 1.12919</strain>
    </source>
</reference>
<dbReference type="RefSeq" id="WP_244642014.1">
    <property type="nucleotide sequence ID" value="NZ_BMGG01000005.1"/>
</dbReference>
<proteinExistence type="predicted"/>
<evidence type="ECO:0000313" key="1">
    <source>
        <dbReference type="EMBL" id="GGC71625.1"/>
    </source>
</evidence>
<dbReference type="InterPro" id="IPR010319">
    <property type="entry name" value="Transglutaminase-like_Cys_pept"/>
</dbReference>
<dbReference type="AlphaFoldDB" id="A0A916XH74"/>
<protein>
    <submittedName>
        <fullName evidence="1">Transglutaminase</fullName>
    </submittedName>
</protein>
<dbReference type="Gene3D" id="3.10.620.30">
    <property type="match status" value="1"/>
</dbReference>
<comment type="caution">
    <text evidence="1">The sequence shown here is derived from an EMBL/GenBank/DDBJ whole genome shotgun (WGS) entry which is preliminary data.</text>
</comment>
<evidence type="ECO:0000313" key="2">
    <source>
        <dbReference type="Proteomes" id="UP000637002"/>
    </source>
</evidence>
<dbReference type="PANTHER" id="PTHR39327:SF1">
    <property type="entry name" value="BLR5470 PROTEIN"/>
    <property type="match status" value="1"/>
</dbReference>
<dbReference type="Proteomes" id="UP000637002">
    <property type="component" value="Unassembled WGS sequence"/>
</dbReference>
<accession>A0A916XH74</accession>
<name>A0A916XH74_9HYPH</name>